<organism evidence="1">
    <name type="scientific">marine sediment metagenome</name>
    <dbReference type="NCBI Taxonomy" id="412755"/>
    <lineage>
        <taxon>unclassified sequences</taxon>
        <taxon>metagenomes</taxon>
        <taxon>ecological metagenomes</taxon>
    </lineage>
</organism>
<gene>
    <name evidence="1" type="ORF">S01H4_45655</name>
</gene>
<name>X1DWU2_9ZZZZ</name>
<sequence length="96" mass="11279">SVAGGANPAWSTDGREIYYFQGREFIAVTITVDPAFRVVNRRTLFEGDFRQYRWQRQYDVHPDGRHFVMIEDPPGGHLEVILNWFTDLERTFDRGN</sequence>
<feature type="non-terminal residue" evidence="1">
    <location>
        <position position="1"/>
    </location>
</feature>
<dbReference type="Gene3D" id="2.120.10.30">
    <property type="entry name" value="TolB, C-terminal domain"/>
    <property type="match status" value="1"/>
</dbReference>
<accession>X1DWU2</accession>
<reference evidence="1" key="1">
    <citation type="journal article" date="2014" name="Front. Microbiol.">
        <title>High frequency of phylogenetically diverse reductive dehalogenase-homologous genes in deep subseafloor sedimentary metagenomes.</title>
        <authorList>
            <person name="Kawai M."/>
            <person name="Futagami T."/>
            <person name="Toyoda A."/>
            <person name="Takaki Y."/>
            <person name="Nishi S."/>
            <person name="Hori S."/>
            <person name="Arai W."/>
            <person name="Tsubouchi T."/>
            <person name="Morono Y."/>
            <person name="Uchiyama I."/>
            <person name="Ito T."/>
            <person name="Fujiyama A."/>
            <person name="Inagaki F."/>
            <person name="Takami H."/>
        </authorList>
    </citation>
    <scope>NUCLEOTIDE SEQUENCE</scope>
    <source>
        <strain evidence="1">Expedition CK06-06</strain>
    </source>
</reference>
<protein>
    <recommendedName>
        <fullName evidence="2">Dipeptidylpeptidase IV N-terminal domain-containing protein</fullName>
    </recommendedName>
</protein>
<dbReference type="InterPro" id="IPR011042">
    <property type="entry name" value="6-blade_b-propeller_TolB-like"/>
</dbReference>
<dbReference type="EMBL" id="BART01025435">
    <property type="protein sequence ID" value="GAH00863.1"/>
    <property type="molecule type" value="Genomic_DNA"/>
</dbReference>
<evidence type="ECO:0008006" key="2">
    <source>
        <dbReference type="Google" id="ProtNLM"/>
    </source>
</evidence>
<proteinExistence type="predicted"/>
<dbReference type="AlphaFoldDB" id="X1DWU2"/>
<comment type="caution">
    <text evidence="1">The sequence shown here is derived from an EMBL/GenBank/DDBJ whole genome shotgun (WGS) entry which is preliminary data.</text>
</comment>
<evidence type="ECO:0000313" key="1">
    <source>
        <dbReference type="EMBL" id="GAH00863.1"/>
    </source>
</evidence>